<accession>A0A8D5FDS3</accession>
<feature type="transmembrane region" description="Helical" evidence="6">
    <location>
        <begin position="176"/>
        <end position="196"/>
    </location>
</feature>
<evidence type="ECO:0000256" key="2">
    <source>
        <dbReference type="ARBA" id="ARBA00022475"/>
    </source>
</evidence>
<feature type="transmembrane region" description="Helical" evidence="6">
    <location>
        <begin position="349"/>
        <end position="367"/>
    </location>
</feature>
<dbReference type="InterPro" id="IPR050833">
    <property type="entry name" value="Poly_Biosynth_Transport"/>
</dbReference>
<keyword evidence="3 6" id="KW-0812">Transmembrane</keyword>
<evidence type="ECO:0000256" key="5">
    <source>
        <dbReference type="ARBA" id="ARBA00023136"/>
    </source>
</evidence>
<dbReference type="Proteomes" id="UP000826725">
    <property type="component" value="Chromosome"/>
</dbReference>
<feature type="transmembrane region" description="Helical" evidence="6">
    <location>
        <begin position="6"/>
        <end position="25"/>
    </location>
</feature>
<dbReference type="PANTHER" id="PTHR30250:SF11">
    <property type="entry name" value="O-ANTIGEN TRANSPORTER-RELATED"/>
    <property type="match status" value="1"/>
</dbReference>
<evidence type="ECO:0008006" key="9">
    <source>
        <dbReference type="Google" id="ProtNLM"/>
    </source>
</evidence>
<evidence type="ECO:0000313" key="8">
    <source>
        <dbReference type="Proteomes" id="UP000826725"/>
    </source>
</evidence>
<dbReference type="Pfam" id="PF01943">
    <property type="entry name" value="Polysacc_synt"/>
    <property type="match status" value="1"/>
</dbReference>
<keyword evidence="8" id="KW-1185">Reference proteome</keyword>
<organism evidence="7 8">
    <name type="scientific">Desulfomarina profundi</name>
    <dbReference type="NCBI Taxonomy" id="2772557"/>
    <lineage>
        <taxon>Bacteria</taxon>
        <taxon>Pseudomonadati</taxon>
        <taxon>Thermodesulfobacteriota</taxon>
        <taxon>Desulfobulbia</taxon>
        <taxon>Desulfobulbales</taxon>
        <taxon>Desulfobulbaceae</taxon>
        <taxon>Desulfomarina</taxon>
    </lineage>
</organism>
<evidence type="ECO:0000256" key="1">
    <source>
        <dbReference type="ARBA" id="ARBA00004651"/>
    </source>
</evidence>
<protein>
    <recommendedName>
        <fullName evidence="9">Polysaccharide biosynthesis protein C-terminal domain-containing protein</fullName>
    </recommendedName>
</protein>
<dbReference type="GO" id="GO:0005886">
    <property type="term" value="C:plasma membrane"/>
    <property type="evidence" value="ECO:0007669"/>
    <property type="project" value="UniProtKB-SubCell"/>
</dbReference>
<feature type="transmembrane region" description="Helical" evidence="6">
    <location>
        <begin position="379"/>
        <end position="400"/>
    </location>
</feature>
<dbReference type="AlphaFoldDB" id="A0A8D5FDS3"/>
<sequence length="444" mass="50241">MHDYGLLALANTALLFLYAIGKSGIPNSLITQLSEKAHTTTNNIYFNALLTVSGTTLLTCCTYLLFLFIIKHFFSVPVFFYFLPILVIFRNFFAVSLSRLQAREKITQYNILSASLETGSTITVLFFLFLSVPTVDEIFKAKIVFESIFIILALYFPLRLLDKLDRIISKELIKKLLSFGIPLVWLEISMIIMTFGDRYQIGYLNDAKSVGLYTAGYNLAQYMQQIITQPLSLAIYPIYNKLFTEKGETETGLFLDTVLRYYFAVTIPLLIFLTVHAKILLSFLASEKYQAAATVVPIVFLGNLINGAVPIISAGLYLSRNTKILGKITVYAAISNIILNWYFISVFGYVGAAFTTLLSFMFLFLLVKHNADRLLKIKFPVTSCFLYLSFAICAVLPSFLFTETKLLPLILSSIIFILIYSSLTIATDRKLSGYLKNYFFRDKL</sequence>
<feature type="transmembrane region" description="Helical" evidence="6">
    <location>
        <begin position="138"/>
        <end position="156"/>
    </location>
</feature>
<proteinExistence type="predicted"/>
<feature type="transmembrane region" description="Helical" evidence="6">
    <location>
        <begin position="109"/>
        <end position="132"/>
    </location>
</feature>
<reference evidence="7" key="1">
    <citation type="submission" date="2020-09" db="EMBL/GenBank/DDBJ databases">
        <title>Desulfogranum mesoprofundum gen. nov., sp. nov., a novel mesophilic, sulfate-reducing chemolithoautotroph isolated from a deep-sea hydrothermal vent chimney in the Suiyo Seamount.</title>
        <authorList>
            <person name="Hashimoto Y."/>
            <person name="Nakagawa S."/>
        </authorList>
    </citation>
    <scope>NUCLEOTIDE SEQUENCE</scope>
    <source>
        <strain evidence="7">KT2</strain>
    </source>
</reference>
<evidence type="ECO:0000256" key="4">
    <source>
        <dbReference type="ARBA" id="ARBA00022989"/>
    </source>
</evidence>
<keyword evidence="5 6" id="KW-0472">Membrane</keyword>
<feature type="transmembrane region" description="Helical" evidence="6">
    <location>
        <begin position="406"/>
        <end position="426"/>
    </location>
</feature>
<keyword evidence="2" id="KW-1003">Cell membrane</keyword>
<feature type="transmembrane region" description="Helical" evidence="6">
    <location>
        <begin position="261"/>
        <end position="285"/>
    </location>
</feature>
<evidence type="ECO:0000313" key="7">
    <source>
        <dbReference type="EMBL" id="BCL59428.1"/>
    </source>
</evidence>
<dbReference type="InterPro" id="IPR002797">
    <property type="entry name" value="Polysacc_synth"/>
</dbReference>
<dbReference type="KEGG" id="dbk:DGMP_01210"/>
<feature type="transmembrane region" description="Helical" evidence="6">
    <location>
        <begin position="291"/>
        <end position="312"/>
    </location>
</feature>
<keyword evidence="4 6" id="KW-1133">Transmembrane helix</keyword>
<feature type="transmembrane region" description="Helical" evidence="6">
    <location>
        <begin position="76"/>
        <end position="97"/>
    </location>
</feature>
<name>A0A8D5FDS3_9BACT</name>
<dbReference type="PANTHER" id="PTHR30250">
    <property type="entry name" value="PST FAMILY PREDICTED COLANIC ACID TRANSPORTER"/>
    <property type="match status" value="1"/>
</dbReference>
<comment type="subcellular location">
    <subcellularLocation>
        <location evidence="1">Cell membrane</location>
        <topology evidence="1">Multi-pass membrane protein</topology>
    </subcellularLocation>
</comment>
<gene>
    <name evidence="7" type="ORF">DGMP_01210</name>
</gene>
<evidence type="ECO:0000256" key="6">
    <source>
        <dbReference type="SAM" id="Phobius"/>
    </source>
</evidence>
<dbReference type="EMBL" id="AP024086">
    <property type="protein sequence ID" value="BCL59428.1"/>
    <property type="molecule type" value="Genomic_DNA"/>
</dbReference>
<evidence type="ECO:0000256" key="3">
    <source>
        <dbReference type="ARBA" id="ARBA00022692"/>
    </source>
</evidence>
<feature type="transmembrane region" description="Helical" evidence="6">
    <location>
        <begin position="46"/>
        <end position="70"/>
    </location>
</feature>